<evidence type="ECO:0000313" key="3">
    <source>
        <dbReference type="Proteomes" id="UP000268007"/>
    </source>
</evidence>
<dbReference type="PANTHER" id="PTHR12526">
    <property type="entry name" value="GLYCOSYLTRANSFERASE"/>
    <property type="match status" value="1"/>
</dbReference>
<dbReference type="AlphaFoldDB" id="A0A495IZK5"/>
<dbReference type="Pfam" id="PF13439">
    <property type="entry name" value="Glyco_transf_4"/>
    <property type="match status" value="1"/>
</dbReference>
<dbReference type="Gene3D" id="3.40.50.2000">
    <property type="entry name" value="Glycogen Phosphorylase B"/>
    <property type="match status" value="2"/>
</dbReference>
<dbReference type="InterPro" id="IPR028098">
    <property type="entry name" value="Glyco_trans_4-like_N"/>
</dbReference>
<reference evidence="2 3" key="1">
    <citation type="submission" date="2018-10" db="EMBL/GenBank/DDBJ databases">
        <title>Genomic Encyclopedia of Archaeal and Bacterial Type Strains, Phase II (KMG-II): from individual species to whole genera.</title>
        <authorList>
            <person name="Goeker M."/>
        </authorList>
    </citation>
    <scope>NUCLEOTIDE SEQUENCE [LARGE SCALE GENOMIC DNA]</scope>
    <source>
        <strain evidence="2 3">DSM 18602</strain>
    </source>
</reference>
<proteinExistence type="predicted"/>
<dbReference type="PANTHER" id="PTHR12526:SF630">
    <property type="entry name" value="GLYCOSYLTRANSFERASE"/>
    <property type="match status" value="1"/>
</dbReference>
<dbReference type="Pfam" id="PF13692">
    <property type="entry name" value="Glyco_trans_1_4"/>
    <property type="match status" value="1"/>
</dbReference>
<dbReference type="SUPFAM" id="SSF53756">
    <property type="entry name" value="UDP-Glycosyltransferase/glycogen phosphorylase"/>
    <property type="match status" value="1"/>
</dbReference>
<protein>
    <submittedName>
        <fullName evidence="2">Glycosyltransferase involved in cell wall biosynthesis</fullName>
    </submittedName>
</protein>
<accession>A0A495IZK5</accession>
<feature type="domain" description="Glycosyltransferase subfamily 4-like N-terminal" evidence="1">
    <location>
        <begin position="16"/>
        <end position="214"/>
    </location>
</feature>
<keyword evidence="2" id="KW-0808">Transferase</keyword>
<evidence type="ECO:0000313" key="2">
    <source>
        <dbReference type="EMBL" id="RKR81528.1"/>
    </source>
</evidence>
<dbReference type="EMBL" id="RBKU01000001">
    <property type="protein sequence ID" value="RKR81528.1"/>
    <property type="molecule type" value="Genomic_DNA"/>
</dbReference>
<gene>
    <name evidence="2" type="ORF">BDD43_1675</name>
</gene>
<comment type="caution">
    <text evidence="2">The sequence shown here is derived from an EMBL/GenBank/DDBJ whole genome shotgun (WGS) entry which is preliminary data.</text>
</comment>
<dbReference type="CDD" id="cd03801">
    <property type="entry name" value="GT4_PimA-like"/>
    <property type="match status" value="1"/>
</dbReference>
<dbReference type="RefSeq" id="WP_121197217.1">
    <property type="nucleotide sequence ID" value="NZ_RBKU01000001.1"/>
</dbReference>
<sequence length="400" mass="46395">MKILILSNRVPFPQNGGYPIVVRNTILGLVNEGHEVTVFTLNNKKQRHSLDSDDELIRKIHYQTYDVDISISPWQFISSLLGRRTYNVDRFYDAGFERVLITELKRVKYDVVQFEGLFMSTYLQATRKNSTAILIYRAHNIEHLIWQRLAEQKNDPIKKTYLNLLAKRIKYYELKYLNNFDAIATLTGQDKQLMLEYGTQVPIEVLPVGIDLTRYKPDYSKTEYPSLFFLGALDWMPNREGMEWFLDNFSADITDGDLRVRFYVGGRNIPERFDEYEVMGKIFIQGEVDDALEFVNSKSIMVVPLLSGGGMRVKIVEGMAMEKCIITTALGAEGLHYTNGENILIANDRQEFYDAIKHCIGDEEFCKLIGRNARRLIEQEHDTNVVTAKFIKFYEQLLRS</sequence>
<keyword evidence="3" id="KW-1185">Reference proteome</keyword>
<dbReference type="OrthoDB" id="9807209at2"/>
<name>A0A495IZK5_9SPHI</name>
<dbReference type="Proteomes" id="UP000268007">
    <property type="component" value="Unassembled WGS sequence"/>
</dbReference>
<dbReference type="GO" id="GO:0016757">
    <property type="term" value="F:glycosyltransferase activity"/>
    <property type="evidence" value="ECO:0007669"/>
    <property type="project" value="UniProtKB-ARBA"/>
</dbReference>
<evidence type="ECO:0000259" key="1">
    <source>
        <dbReference type="Pfam" id="PF13439"/>
    </source>
</evidence>
<organism evidence="2 3">
    <name type="scientific">Mucilaginibacter gracilis</name>
    <dbReference type="NCBI Taxonomy" id="423350"/>
    <lineage>
        <taxon>Bacteria</taxon>
        <taxon>Pseudomonadati</taxon>
        <taxon>Bacteroidota</taxon>
        <taxon>Sphingobacteriia</taxon>
        <taxon>Sphingobacteriales</taxon>
        <taxon>Sphingobacteriaceae</taxon>
        <taxon>Mucilaginibacter</taxon>
    </lineage>
</organism>